<keyword evidence="1" id="KW-1133">Transmembrane helix</keyword>
<organism evidence="2 3">
    <name type="scientific">Teichococcus wenyumeiae</name>
    <dbReference type="NCBI Taxonomy" id="2478470"/>
    <lineage>
        <taxon>Bacteria</taxon>
        <taxon>Pseudomonadati</taxon>
        <taxon>Pseudomonadota</taxon>
        <taxon>Alphaproteobacteria</taxon>
        <taxon>Acetobacterales</taxon>
        <taxon>Roseomonadaceae</taxon>
        <taxon>Roseomonas</taxon>
    </lineage>
</organism>
<protein>
    <submittedName>
        <fullName evidence="2">Uncharacterized protein</fullName>
    </submittedName>
</protein>
<dbReference type="RefSeq" id="WP_199708311.1">
    <property type="nucleotide sequence ID" value="NZ_RAQU01000454.1"/>
</dbReference>
<feature type="transmembrane region" description="Helical" evidence="1">
    <location>
        <begin position="29"/>
        <end position="51"/>
    </location>
</feature>
<name>A0A3A9JLE3_9PROT</name>
<reference evidence="2 3" key="1">
    <citation type="submission" date="2018-09" db="EMBL/GenBank/DDBJ databases">
        <title>Roseomonas sp. nov., isolated from feces of Tibetan antelopes in the Qinghai-Tibet plateau, China.</title>
        <authorList>
            <person name="Tian Z."/>
        </authorList>
    </citation>
    <scope>NUCLEOTIDE SEQUENCE [LARGE SCALE GENOMIC DNA]</scope>
    <source>
        <strain evidence="2 3">Z24</strain>
    </source>
</reference>
<dbReference type="InParanoid" id="A0A3A9JLE3"/>
<dbReference type="EMBL" id="RAQU01000454">
    <property type="protein sequence ID" value="RKJ98005.1"/>
    <property type="molecule type" value="Genomic_DNA"/>
</dbReference>
<feature type="non-terminal residue" evidence="2">
    <location>
        <position position="146"/>
    </location>
</feature>
<comment type="caution">
    <text evidence="2">The sequence shown here is derived from an EMBL/GenBank/DDBJ whole genome shotgun (WGS) entry which is preliminary data.</text>
</comment>
<gene>
    <name evidence="2" type="ORF">D6Z83_28080</name>
</gene>
<evidence type="ECO:0000313" key="2">
    <source>
        <dbReference type="EMBL" id="RKJ98005.1"/>
    </source>
</evidence>
<accession>A0A3A9JLE3</accession>
<dbReference type="Proteomes" id="UP000278036">
    <property type="component" value="Unassembled WGS sequence"/>
</dbReference>
<evidence type="ECO:0000313" key="3">
    <source>
        <dbReference type="Proteomes" id="UP000278036"/>
    </source>
</evidence>
<proteinExistence type="predicted"/>
<dbReference type="AlphaFoldDB" id="A0A3A9JLE3"/>
<sequence length="146" mass="15472">MPRTESSRFTIRTEGDATLIEIRPARPELAFLAAAVLLGGLFGLPGLAVLLNPARHDPLSLAAAGFALLVLLLAGWALWRALRGRSPHSLRLDASGLSLAGDCLPWSTLGRRHVWLPEAARPTPTPGIHGLAAAIAARQRAAEARL</sequence>
<keyword evidence="1" id="KW-0472">Membrane</keyword>
<evidence type="ECO:0000256" key="1">
    <source>
        <dbReference type="SAM" id="Phobius"/>
    </source>
</evidence>
<keyword evidence="1" id="KW-0812">Transmembrane</keyword>
<feature type="transmembrane region" description="Helical" evidence="1">
    <location>
        <begin position="63"/>
        <end position="82"/>
    </location>
</feature>